<evidence type="ECO:0000256" key="1">
    <source>
        <dbReference type="ARBA" id="ARBA00004173"/>
    </source>
</evidence>
<dbReference type="OrthoDB" id="2139957at2759"/>
<dbReference type="InterPro" id="IPR052377">
    <property type="entry name" value="Mitochondrial_ECH-domain"/>
</dbReference>
<accession>W8C5X2</accession>
<gene>
    <name evidence="8" type="primary">ECHD3</name>
</gene>
<comment type="function">
    <text evidence="6">May play a role in fatty acid biosynthesis and insulin sensitivity.</text>
</comment>
<evidence type="ECO:0000256" key="5">
    <source>
        <dbReference type="ARBA" id="ARBA00023128"/>
    </source>
</evidence>
<keyword evidence="3" id="KW-0809">Transit peptide</keyword>
<evidence type="ECO:0000256" key="7">
    <source>
        <dbReference type="ARBA" id="ARBA00040545"/>
    </source>
</evidence>
<comment type="subcellular location">
    <subcellularLocation>
        <location evidence="1">Mitochondrion</location>
    </subcellularLocation>
</comment>
<protein>
    <recommendedName>
        <fullName evidence="7">Enoyl-CoA hydratase domain-containing protein 3, mitochondrial</fullName>
    </recommendedName>
</protein>
<dbReference type="AlphaFoldDB" id="W8C5X2"/>
<keyword evidence="4" id="KW-0443">Lipid metabolism</keyword>
<dbReference type="KEGG" id="ccat:101457950"/>
<keyword evidence="5" id="KW-0496">Mitochondrion</keyword>
<dbReference type="GeneID" id="101457950"/>
<dbReference type="Gene3D" id="1.10.12.10">
    <property type="entry name" value="Lyase 2-enoyl-coa Hydratase, Chain A, domain 2"/>
    <property type="match status" value="1"/>
</dbReference>
<dbReference type="PANTHER" id="PTHR43602:SF1">
    <property type="entry name" value="ENOYL-COA HYDRATASE DOMAIN-CONTAINING PROTEIN 3, MITOCHONDRIAL"/>
    <property type="match status" value="1"/>
</dbReference>
<dbReference type="GO" id="GO:0016836">
    <property type="term" value="F:hydro-lyase activity"/>
    <property type="evidence" value="ECO:0007669"/>
    <property type="project" value="TreeGrafter"/>
</dbReference>
<organism evidence="8">
    <name type="scientific">Ceratitis capitata</name>
    <name type="common">Mediterranean fruit fly</name>
    <name type="synonym">Tephritis capitata</name>
    <dbReference type="NCBI Taxonomy" id="7213"/>
    <lineage>
        <taxon>Eukaryota</taxon>
        <taxon>Metazoa</taxon>
        <taxon>Ecdysozoa</taxon>
        <taxon>Arthropoda</taxon>
        <taxon>Hexapoda</taxon>
        <taxon>Insecta</taxon>
        <taxon>Pterygota</taxon>
        <taxon>Neoptera</taxon>
        <taxon>Endopterygota</taxon>
        <taxon>Diptera</taxon>
        <taxon>Brachycera</taxon>
        <taxon>Muscomorpha</taxon>
        <taxon>Tephritoidea</taxon>
        <taxon>Tephritidae</taxon>
        <taxon>Ceratitis</taxon>
        <taxon>Ceratitis</taxon>
    </lineage>
</organism>
<evidence type="ECO:0000256" key="3">
    <source>
        <dbReference type="ARBA" id="ARBA00022946"/>
    </source>
</evidence>
<dbReference type="SUPFAM" id="SSF52096">
    <property type="entry name" value="ClpP/crotonase"/>
    <property type="match status" value="1"/>
</dbReference>
<dbReference type="Gene3D" id="3.90.226.10">
    <property type="entry name" value="2-enoyl-CoA Hydratase, Chain A, domain 1"/>
    <property type="match status" value="1"/>
</dbReference>
<dbReference type="CDD" id="cd06558">
    <property type="entry name" value="crotonase-like"/>
    <property type="match status" value="1"/>
</dbReference>
<dbReference type="Pfam" id="PF00378">
    <property type="entry name" value="ECH_1"/>
    <property type="match status" value="1"/>
</dbReference>
<reference evidence="8" key="2">
    <citation type="journal article" date="2014" name="BMC Genomics">
        <title>A genomic perspective to assessing quality of mass-reared SIT flies used in Mediterranean fruit fly (Ceratitis capitata) eradication in California.</title>
        <authorList>
            <person name="Calla B."/>
            <person name="Hall B."/>
            <person name="Hou S."/>
            <person name="Geib S.M."/>
        </authorList>
    </citation>
    <scope>NUCLEOTIDE SEQUENCE</scope>
</reference>
<evidence type="ECO:0000256" key="4">
    <source>
        <dbReference type="ARBA" id="ARBA00023098"/>
    </source>
</evidence>
<dbReference type="EMBL" id="GAMC01001457">
    <property type="protein sequence ID" value="JAC05099.1"/>
    <property type="molecule type" value="mRNA"/>
</dbReference>
<dbReference type="GO" id="GO:0006631">
    <property type="term" value="P:fatty acid metabolic process"/>
    <property type="evidence" value="ECO:0007669"/>
    <property type="project" value="UniProtKB-KW"/>
</dbReference>
<dbReference type="PANTHER" id="PTHR43602">
    <property type="match status" value="1"/>
</dbReference>
<evidence type="ECO:0000313" key="8">
    <source>
        <dbReference type="EMBL" id="JAC05099.1"/>
    </source>
</evidence>
<keyword evidence="2" id="KW-0276">Fatty acid metabolism</keyword>
<dbReference type="InterPro" id="IPR029045">
    <property type="entry name" value="ClpP/crotonase-like_dom_sf"/>
</dbReference>
<reference evidence="8" key="1">
    <citation type="submission" date="2013-07" db="EMBL/GenBank/DDBJ databases">
        <authorList>
            <person name="Geib S."/>
        </authorList>
    </citation>
    <scope>NUCLEOTIDE SEQUENCE</scope>
</reference>
<sequence length="286" mass="30819">MLRVLYTTLAKSSNLTTTTAAVASMNASSYRKQSTIIKENDGVREIILNDPKARNTLSREVMTSIQEGITKDVQCEDLRCIVISSTGPVWSAGHNLKEIAASSDCGHEIFSQLVDIIMNIYKSPVPIIAKVNGMATAAGLQLAASCDMVVASDKASFAASGVNIGIFCTTPGIAISRVMPRMKSSYLLFTGLPINAQDALAAGLASVVVPEAQLDAETNKITQAIKEKPRAILAMGKAFYYKQLGLSVKDAYDQGTDVMVENINMEDAQEGLRSFIEKRKPNFSKK</sequence>
<evidence type="ECO:0000256" key="6">
    <source>
        <dbReference type="ARBA" id="ARBA00037410"/>
    </source>
</evidence>
<name>W8C5X2_CERCA</name>
<dbReference type="InterPro" id="IPR014748">
    <property type="entry name" value="Enoyl-CoA_hydra_C"/>
</dbReference>
<dbReference type="InterPro" id="IPR001753">
    <property type="entry name" value="Enoyl-CoA_hydra/iso"/>
</dbReference>
<evidence type="ECO:0000256" key="2">
    <source>
        <dbReference type="ARBA" id="ARBA00022832"/>
    </source>
</evidence>
<proteinExistence type="evidence at transcript level"/>
<dbReference type="GO" id="GO:0005739">
    <property type="term" value="C:mitochondrion"/>
    <property type="evidence" value="ECO:0007669"/>
    <property type="project" value="UniProtKB-SubCell"/>
</dbReference>